<dbReference type="RefSeq" id="WP_346100560.1">
    <property type="nucleotide sequence ID" value="NZ_BAAABY010000070.1"/>
</dbReference>
<comment type="caution">
    <text evidence="3">The sequence shown here is derived from an EMBL/GenBank/DDBJ whole genome shotgun (WGS) entry which is preliminary data.</text>
</comment>
<organism evidence="3 4">
    <name type="scientific">Streptomyces olivaceiscleroticus</name>
    <dbReference type="NCBI Taxonomy" id="68245"/>
    <lineage>
        <taxon>Bacteria</taxon>
        <taxon>Bacillati</taxon>
        <taxon>Actinomycetota</taxon>
        <taxon>Actinomycetes</taxon>
        <taxon>Kitasatosporales</taxon>
        <taxon>Streptomycetaceae</taxon>
        <taxon>Streptomyces</taxon>
    </lineage>
</organism>
<dbReference type="Proteomes" id="UP001500909">
    <property type="component" value="Unassembled WGS sequence"/>
</dbReference>
<feature type="compositionally biased region" description="Pro residues" evidence="2">
    <location>
        <begin position="224"/>
        <end position="240"/>
    </location>
</feature>
<feature type="region of interest" description="Disordered" evidence="2">
    <location>
        <begin position="216"/>
        <end position="252"/>
    </location>
</feature>
<proteinExistence type="predicted"/>
<sequence length="269" mass="28760">MRPERHHQHAPGWMHPYAMAPLAAAVFYNDGAEHDGTESVAPSPAQLAARTDAQQSAPARNPSPVDPDLDDDKVTLTQRRLNIIMKDTKEAARRSTVRALAEATGLDPDQVDLDQIGKLVKDAQETRQAALTEEQRRMEALEKREKALEQREAEAVKRARETSIQAALVRLGAADEDLLDAYDILERRIPADADADAITAAAKTLKESRPYFFGASAPTAEPAALPPAPGGAPAGGPGPRPQTSSKDAVNEAAKARAIAMGLRSADDAA</sequence>
<reference evidence="3 4" key="1">
    <citation type="journal article" date="2019" name="Int. J. Syst. Evol. Microbiol.">
        <title>The Global Catalogue of Microorganisms (GCM) 10K type strain sequencing project: providing services to taxonomists for standard genome sequencing and annotation.</title>
        <authorList>
            <consortium name="The Broad Institute Genomics Platform"/>
            <consortium name="The Broad Institute Genome Sequencing Center for Infectious Disease"/>
            <person name="Wu L."/>
            <person name="Ma J."/>
        </authorList>
    </citation>
    <scope>NUCLEOTIDE SEQUENCE [LARGE SCALE GENOMIC DNA]</scope>
    <source>
        <strain evidence="3 4">JCM 4805</strain>
    </source>
</reference>
<keyword evidence="4" id="KW-1185">Reference proteome</keyword>
<feature type="region of interest" description="Disordered" evidence="2">
    <location>
        <begin position="33"/>
        <end position="73"/>
    </location>
</feature>
<evidence type="ECO:0000256" key="2">
    <source>
        <dbReference type="SAM" id="MobiDB-lite"/>
    </source>
</evidence>
<gene>
    <name evidence="3" type="ORF">GCM10010361_78840</name>
</gene>
<keyword evidence="1" id="KW-0175">Coiled coil</keyword>
<evidence type="ECO:0000313" key="4">
    <source>
        <dbReference type="Proteomes" id="UP001500909"/>
    </source>
</evidence>
<protein>
    <recommendedName>
        <fullName evidence="5">Scaffolding protein</fullName>
    </recommendedName>
</protein>
<feature type="coiled-coil region" evidence="1">
    <location>
        <begin position="124"/>
        <end position="158"/>
    </location>
</feature>
<accession>A0ABN1BMZ4</accession>
<dbReference type="EMBL" id="BAAABY010000070">
    <property type="protein sequence ID" value="GAA0501475.1"/>
    <property type="molecule type" value="Genomic_DNA"/>
</dbReference>
<evidence type="ECO:0000313" key="3">
    <source>
        <dbReference type="EMBL" id="GAA0501475.1"/>
    </source>
</evidence>
<evidence type="ECO:0000256" key="1">
    <source>
        <dbReference type="SAM" id="Coils"/>
    </source>
</evidence>
<evidence type="ECO:0008006" key="5">
    <source>
        <dbReference type="Google" id="ProtNLM"/>
    </source>
</evidence>
<name>A0ABN1BMZ4_9ACTN</name>